<sequence length="324" mass="36704">MKFFSYKKILAGLLLVFILPQGVYAQELALPDPGYTPESPWYRFELLWDNMRSVFTSGHQKRTKLFLEIALERLAEARTLTGRNIEGTEWATNLYRDEMTRAHREAQKSYDAALLTLLARAVYDHMLALDRISERTPFDRKLFAVRAKEYAIADQSDTLRVLLDTEPKDALVIWRESITARLKRIVAVAGDEENVVETLREYEKYALFGIKLAQAKERITIEGGAVADYVRQATRTHEAVLQGLRKKIKPLIVEQYVRSINAVRALQGLPQLQRLEEVPEDMPPIDVPADENLDSLLDGAGGEEVIPDESLPGSMPDTPLPPVS</sequence>
<feature type="region of interest" description="Disordered" evidence="1">
    <location>
        <begin position="281"/>
        <end position="324"/>
    </location>
</feature>
<evidence type="ECO:0000256" key="1">
    <source>
        <dbReference type="SAM" id="MobiDB-lite"/>
    </source>
</evidence>
<dbReference type="InterPro" id="IPR043725">
    <property type="entry name" value="DUF5667"/>
</dbReference>
<dbReference type="EMBL" id="MHNL01000007">
    <property type="protein sequence ID" value="OGZ45288.1"/>
    <property type="molecule type" value="Genomic_DNA"/>
</dbReference>
<feature type="chain" id="PRO_5009582974" description="DUF5667 domain-containing protein" evidence="2">
    <location>
        <begin position="26"/>
        <end position="324"/>
    </location>
</feature>
<reference evidence="4 5" key="1">
    <citation type="journal article" date="2016" name="Nat. Commun.">
        <title>Thousands of microbial genomes shed light on interconnected biogeochemical processes in an aquifer system.</title>
        <authorList>
            <person name="Anantharaman K."/>
            <person name="Brown C.T."/>
            <person name="Hug L.A."/>
            <person name="Sharon I."/>
            <person name="Castelle C.J."/>
            <person name="Probst A.J."/>
            <person name="Thomas B.C."/>
            <person name="Singh A."/>
            <person name="Wilkins M.J."/>
            <person name="Karaoz U."/>
            <person name="Brodie E.L."/>
            <person name="Williams K.H."/>
            <person name="Hubbard S.S."/>
            <person name="Banfield J.F."/>
        </authorList>
    </citation>
    <scope>NUCLEOTIDE SEQUENCE [LARGE SCALE GENOMIC DNA]</scope>
</reference>
<organism evidence="4 5">
    <name type="scientific">Candidatus Ryanbacteria bacterium RIFCSPHIGHO2_01_FULL_48_27</name>
    <dbReference type="NCBI Taxonomy" id="1802115"/>
    <lineage>
        <taxon>Bacteria</taxon>
        <taxon>Candidatus Ryaniibacteriota</taxon>
    </lineage>
</organism>
<dbReference type="Proteomes" id="UP000177785">
    <property type="component" value="Unassembled WGS sequence"/>
</dbReference>
<feature type="signal peptide" evidence="2">
    <location>
        <begin position="1"/>
        <end position="25"/>
    </location>
</feature>
<evidence type="ECO:0000259" key="3">
    <source>
        <dbReference type="Pfam" id="PF18915"/>
    </source>
</evidence>
<gene>
    <name evidence="4" type="ORF">A2756_01555</name>
</gene>
<accession>A0A1G2G5Z2</accession>
<evidence type="ECO:0000313" key="4">
    <source>
        <dbReference type="EMBL" id="OGZ45288.1"/>
    </source>
</evidence>
<dbReference type="STRING" id="1802115.A2756_01555"/>
<keyword evidence="2" id="KW-0732">Signal</keyword>
<evidence type="ECO:0000313" key="5">
    <source>
        <dbReference type="Proteomes" id="UP000177785"/>
    </source>
</evidence>
<dbReference type="AlphaFoldDB" id="A0A1G2G5Z2"/>
<feature type="domain" description="DUF5667" evidence="3">
    <location>
        <begin position="34"/>
        <end position="137"/>
    </location>
</feature>
<name>A0A1G2G5Z2_9BACT</name>
<dbReference type="Pfam" id="PF18915">
    <property type="entry name" value="DUF5667"/>
    <property type="match status" value="1"/>
</dbReference>
<proteinExistence type="predicted"/>
<comment type="caution">
    <text evidence="4">The sequence shown here is derived from an EMBL/GenBank/DDBJ whole genome shotgun (WGS) entry which is preliminary data.</text>
</comment>
<protein>
    <recommendedName>
        <fullName evidence="3">DUF5667 domain-containing protein</fullName>
    </recommendedName>
</protein>
<evidence type="ECO:0000256" key="2">
    <source>
        <dbReference type="SAM" id="SignalP"/>
    </source>
</evidence>